<dbReference type="KEGG" id="dat:HRM2_17650"/>
<sequence>MLTLRDLEKLKSSALLVFFKIFEPLTGLKKTLLKGADLSGMGNDGFDIDWFYGAHGHRLRYGRLDGSDTGANKVVLLLNGRSEFLEKYVEVAEELVSRGYTVLSFDWRGQGLSVRELENRQKGYVKTFEDYLADLAVFYRQIVIPLDFPVTLLAHSMGGHLGLRFMHDNPHAFSRAVLVSPMIDIVTLPFPSFAARRIAKIACAAGFGEAYVLGGTNYAPGKVCFDTNRLTHDLERFNHEERLIAQIPDLALGDVTYAWLKAAFDSIQLLKVKSYAGQIGTPVMLVSADEDRVVSIAAQRRMARDLPDCRLVCLPNARHEILHETDGIRRAFWKHFDAFTA</sequence>
<dbReference type="EC" id="3.1.1.5" evidence="2"/>
<dbReference type="Proteomes" id="UP000000442">
    <property type="component" value="Chromosome"/>
</dbReference>
<dbReference type="Pfam" id="PF12146">
    <property type="entry name" value="Hydrolase_4"/>
    <property type="match status" value="1"/>
</dbReference>
<accession>C0QB70</accession>
<dbReference type="SUPFAM" id="SSF53474">
    <property type="entry name" value="alpha/beta-Hydrolases"/>
    <property type="match status" value="1"/>
</dbReference>
<dbReference type="OrthoDB" id="9788260at2"/>
<evidence type="ECO:0000313" key="2">
    <source>
        <dbReference type="EMBL" id="ACN14869.1"/>
    </source>
</evidence>
<dbReference type="ESTHER" id="desah-c0qb70">
    <property type="family name" value="Monoglyceridelipase_lysophospholip"/>
</dbReference>
<feature type="domain" description="Serine aminopeptidase S33" evidence="1">
    <location>
        <begin position="72"/>
        <end position="326"/>
    </location>
</feature>
<protein>
    <submittedName>
        <fullName evidence="2">Lysophospholipase L2 (Lecithinase B)</fullName>
        <ecNumber evidence="2">3.1.1.5</ecNumber>
    </submittedName>
</protein>
<proteinExistence type="predicted"/>
<dbReference type="InterPro" id="IPR022742">
    <property type="entry name" value="Hydrolase_4"/>
</dbReference>
<dbReference type="InterPro" id="IPR029058">
    <property type="entry name" value="AB_hydrolase_fold"/>
</dbReference>
<evidence type="ECO:0000313" key="3">
    <source>
        <dbReference type="Proteomes" id="UP000000442"/>
    </source>
</evidence>
<dbReference type="Gene3D" id="3.40.50.1820">
    <property type="entry name" value="alpha/beta hydrolase"/>
    <property type="match status" value="1"/>
</dbReference>
<dbReference type="InterPro" id="IPR051044">
    <property type="entry name" value="MAG_DAG_Lipase"/>
</dbReference>
<organism evidence="2 3">
    <name type="scientific">Desulforapulum autotrophicum (strain ATCC 43914 / DSM 3382 / VKM B-1955 / HRM2)</name>
    <name type="common">Desulfobacterium autotrophicum</name>
    <dbReference type="NCBI Taxonomy" id="177437"/>
    <lineage>
        <taxon>Bacteria</taxon>
        <taxon>Pseudomonadati</taxon>
        <taxon>Thermodesulfobacteriota</taxon>
        <taxon>Desulfobacteria</taxon>
        <taxon>Desulfobacterales</taxon>
        <taxon>Desulfobacteraceae</taxon>
        <taxon>Desulforapulum</taxon>
    </lineage>
</organism>
<dbReference type="AlphaFoldDB" id="C0QB70"/>
<dbReference type="STRING" id="177437.HRM2_17650"/>
<keyword evidence="2" id="KW-0378">Hydrolase</keyword>
<keyword evidence="3" id="KW-1185">Reference proteome</keyword>
<dbReference type="PANTHER" id="PTHR11614">
    <property type="entry name" value="PHOSPHOLIPASE-RELATED"/>
    <property type="match status" value="1"/>
</dbReference>
<dbReference type="EMBL" id="CP001087">
    <property type="protein sequence ID" value="ACN14869.1"/>
    <property type="molecule type" value="Genomic_DNA"/>
</dbReference>
<dbReference type="eggNOG" id="COG2267">
    <property type="taxonomic scope" value="Bacteria"/>
</dbReference>
<name>C0QB70_DESAH</name>
<dbReference type="GO" id="GO:0004622">
    <property type="term" value="F:phosphatidylcholine lysophospholipase activity"/>
    <property type="evidence" value="ECO:0007669"/>
    <property type="project" value="UniProtKB-EC"/>
</dbReference>
<evidence type="ECO:0000259" key="1">
    <source>
        <dbReference type="Pfam" id="PF12146"/>
    </source>
</evidence>
<dbReference type="HOGENOM" id="CLU_026209_10_1_7"/>
<gene>
    <name evidence="2" type="ordered locus">HRM2_17650</name>
</gene>
<reference evidence="2 3" key="1">
    <citation type="journal article" date="2009" name="Environ. Microbiol.">
        <title>Genome sequence of Desulfobacterium autotrophicum HRM2, a marine sulfate reducer oxidizing organic carbon completely to carbon dioxide.</title>
        <authorList>
            <person name="Strittmatter A.W."/>
            <person name="Liesegang H."/>
            <person name="Rabus R."/>
            <person name="Decker I."/>
            <person name="Amann J."/>
            <person name="Andres S."/>
            <person name="Henne A."/>
            <person name="Fricke W.F."/>
            <person name="Martinez-Arias R."/>
            <person name="Bartels D."/>
            <person name="Goesmann A."/>
            <person name="Krause L."/>
            <person name="Puehler A."/>
            <person name="Klenk H.P."/>
            <person name="Richter M."/>
            <person name="Schuler M."/>
            <person name="Gloeckner F.O."/>
            <person name="Meyerdierks A."/>
            <person name="Gottschalk G."/>
            <person name="Amann R."/>
        </authorList>
    </citation>
    <scope>NUCLEOTIDE SEQUENCE [LARGE SCALE GENOMIC DNA]</scope>
    <source>
        <strain evidence="3">ATCC 43914 / DSM 3382 / HRM2</strain>
    </source>
</reference>